<dbReference type="GO" id="GO:0016020">
    <property type="term" value="C:membrane"/>
    <property type="evidence" value="ECO:0007669"/>
    <property type="project" value="InterPro"/>
</dbReference>
<evidence type="ECO:0000259" key="2">
    <source>
        <dbReference type="PROSITE" id="PS50060"/>
    </source>
</evidence>
<proteinExistence type="predicted"/>
<dbReference type="EMBL" id="VZRP01019211">
    <property type="protein sequence ID" value="NWV69995.1"/>
    <property type="molecule type" value="Genomic_DNA"/>
</dbReference>
<name>A0A7K6H324_9PASS</name>
<comment type="caution">
    <text evidence="3">The sequence shown here is derived from an EMBL/GenBank/DDBJ whole genome shotgun (WGS) entry which is preliminary data.</text>
</comment>
<keyword evidence="4" id="KW-1185">Reference proteome</keyword>
<feature type="non-terminal residue" evidence="3">
    <location>
        <position position="92"/>
    </location>
</feature>
<dbReference type="InterPro" id="IPR013320">
    <property type="entry name" value="ConA-like_dom_sf"/>
</dbReference>
<evidence type="ECO:0000313" key="3">
    <source>
        <dbReference type="EMBL" id="NWV69995.1"/>
    </source>
</evidence>
<keyword evidence="1" id="KW-0472">Membrane</keyword>
<evidence type="ECO:0000313" key="4">
    <source>
        <dbReference type="Proteomes" id="UP000564407"/>
    </source>
</evidence>
<dbReference type="Proteomes" id="UP000564407">
    <property type="component" value="Unassembled WGS sequence"/>
</dbReference>
<accession>A0A7K6H324</accession>
<dbReference type="SUPFAM" id="SSF49899">
    <property type="entry name" value="Concanavalin A-like lectins/glucanases"/>
    <property type="match status" value="1"/>
</dbReference>
<organism evidence="3 4">
    <name type="scientific">Malurus elegans</name>
    <name type="common">Red-winged fairywren</name>
    <dbReference type="NCBI Taxonomy" id="720584"/>
    <lineage>
        <taxon>Eukaryota</taxon>
        <taxon>Metazoa</taxon>
        <taxon>Chordata</taxon>
        <taxon>Craniata</taxon>
        <taxon>Vertebrata</taxon>
        <taxon>Euteleostomi</taxon>
        <taxon>Archelosauria</taxon>
        <taxon>Archosauria</taxon>
        <taxon>Dinosauria</taxon>
        <taxon>Saurischia</taxon>
        <taxon>Theropoda</taxon>
        <taxon>Coelurosauria</taxon>
        <taxon>Aves</taxon>
        <taxon>Neognathae</taxon>
        <taxon>Neoaves</taxon>
        <taxon>Telluraves</taxon>
        <taxon>Australaves</taxon>
        <taxon>Passeriformes</taxon>
        <taxon>Meliphagoidea</taxon>
        <taxon>Maluridae</taxon>
        <taxon>Malurus</taxon>
    </lineage>
</organism>
<dbReference type="InterPro" id="IPR000998">
    <property type="entry name" value="MAM_dom"/>
</dbReference>
<gene>
    <name evidence="3" type="primary">Malrd1_1</name>
    <name evidence="3" type="ORF">MALELE_R11995</name>
</gene>
<evidence type="ECO:0000256" key="1">
    <source>
        <dbReference type="SAM" id="Phobius"/>
    </source>
</evidence>
<feature type="non-terminal residue" evidence="3">
    <location>
        <position position="1"/>
    </location>
</feature>
<sequence>LLHNIPGSCNFEAQDQEWTTVCGLTQDSADNFDWNFSNSAAKGQTGPDTDHTPVKARVFVCTINFFPANLGVCTVCFWFWMFASRQTGVLKV</sequence>
<feature type="transmembrane region" description="Helical" evidence="1">
    <location>
        <begin position="56"/>
        <end position="81"/>
    </location>
</feature>
<keyword evidence="1" id="KW-0812">Transmembrane</keyword>
<keyword evidence="1" id="KW-1133">Transmembrane helix</keyword>
<dbReference type="Gene3D" id="2.60.120.200">
    <property type="match status" value="1"/>
</dbReference>
<reference evidence="3 4" key="1">
    <citation type="submission" date="2019-09" db="EMBL/GenBank/DDBJ databases">
        <title>Bird 10,000 Genomes (B10K) Project - Family phase.</title>
        <authorList>
            <person name="Zhang G."/>
        </authorList>
    </citation>
    <scope>NUCLEOTIDE SEQUENCE [LARGE SCALE GENOMIC DNA]</scope>
    <source>
        <strain evidence="3">B10K-DU-029-44</strain>
        <tissue evidence="3">Heart</tissue>
    </source>
</reference>
<dbReference type="AlphaFoldDB" id="A0A7K6H324"/>
<protein>
    <submittedName>
        <fullName evidence="3">MALR1 protein</fullName>
    </submittedName>
</protein>
<feature type="domain" description="MAM" evidence="2">
    <location>
        <begin position="7"/>
        <end position="52"/>
    </location>
</feature>
<dbReference type="PROSITE" id="PS50060">
    <property type="entry name" value="MAM_2"/>
    <property type="match status" value="1"/>
</dbReference>